<organism evidence="2 3">
    <name type="scientific">Enhygromyxa salina</name>
    <dbReference type="NCBI Taxonomy" id="215803"/>
    <lineage>
        <taxon>Bacteria</taxon>
        <taxon>Pseudomonadati</taxon>
        <taxon>Myxococcota</taxon>
        <taxon>Polyangia</taxon>
        <taxon>Nannocystales</taxon>
        <taxon>Nannocystaceae</taxon>
        <taxon>Enhygromyxa</taxon>
    </lineage>
</organism>
<accession>A0A2S9YUK5</accession>
<reference evidence="2 3" key="1">
    <citation type="submission" date="2018-03" db="EMBL/GenBank/DDBJ databases">
        <title>Draft Genome Sequences of the Obligatory Marine Myxobacteria Enhygromyxa salina SWB007.</title>
        <authorList>
            <person name="Poehlein A."/>
            <person name="Moghaddam J.A."/>
            <person name="Harms H."/>
            <person name="Alanjari M."/>
            <person name="Koenig G.M."/>
            <person name="Daniel R."/>
            <person name="Schaeberle T.F."/>
        </authorList>
    </citation>
    <scope>NUCLEOTIDE SEQUENCE [LARGE SCALE GENOMIC DNA]</scope>
    <source>
        <strain evidence="2 3">SWB007</strain>
    </source>
</reference>
<dbReference type="RefSeq" id="WP_244923746.1">
    <property type="nucleotide sequence ID" value="NZ_PVNL01000036.1"/>
</dbReference>
<feature type="transmembrane region" description="Helical" evidence="1">
    <location>
        <begin position="20"/>
        <end position="42"/>
    </location>
</feature>
<dbReference type="EMBL" id="PVNL01000036">
    <property type="protein sequence ID" value="PRQ08760.1"/>
    <property type="molecule type" value="Genomic_DNA"/>
</dbReference>
<protein>
    <recommendedName>
        <fullName evidence="4">Type 4 fimbrial biogenesis protein PilX N-terminal domain-containing protein</fullName>
    </recommendedName>
</protein>
<dbReference type="Proteomes" id="UP000238823">
    <property type="component" value="Unassembled WGS sequence"/>
</dbReference>
<name>A0A2S9YUK5_9BACT</name>
<evidence type="ECO:0000313" key="3">
    <source>
        <dbReference type="Proteomes" id="UP000238823"/>
    </source>
</evidence>
<comment type="caution">
    <text evidence="2">The sequence shown here is derived from an EMBL/GenBank/DDBJ whole genome shotgun (WGS) entry which is preliminary data.</text>
</comment>
<keyword evidence="1" id="KW-0812">Transmembrane</keyword>
<evidence type="ECO:0008006" key="4">
    <source>
        <dbReference type="Google" id="ProtNLM"/>
    </source>
</evidence>
<keyword evidence="1" id="KW-0472">Membrane</keyword>
<dbReference type="AlphaFoldDB" id="A0A2S9YUK5"/>
<evidence type="ECO:0000313" key="2">
    <source>
        <dbReference type="EMBL" id="PRQ08760.1"/>
    </source>
</evidence>
<evidence type="ECO:0000256" key="1">
    <source>
        <dbReference type="SAM" id="Phobius"/>
    </source>
</evidence>
<sequence>MNTLRPKDLHRLANGRRRQLGATMVSVMLLTVSLMTVAVLVVRSSNREISQANAVVARERALMAAQASIELAAAQLRTQINDAGSAQVVVNQALTGYNNPGDQSVCTSVFEDCIPGGNGNNQVPGTGQKNRFVTGKSDCAGRPCMRQGAIAFLPNADGVAVNWVQVPLRDLLEGADSEARVSVWIRNNSADAIDTGAGTWTNDTDGRVVVTGVATVRNTSIAIEQELVLAPGNQQQAWSMSSPDVGYGGGHNNDNVMADVCVENFLGYEEN</sequence>
<keyword evidence="1" id="KW-1133">Transmembrane helix</keyword>
<proteinExistence type="predicted"/>
<gene>
    <name evidence="2" type="ORF">ENSA7_15780</name>
</gene>